<protein>
    <submittedName>
        <fullName evidence="6">IclR family transcriptional regulator</fullName>
    </submittedName>
</protein>
<gene>
    <name evidence="6" type="ORF">GCM10022380_64460</name>
</gene>
<keyword evidence="7" id="KW-1185">Reference proteome</keyword>
<dbReference type="InterPro" id="IPR005471">
    <property type="entry name" value="Tscrpt_reg_IclR_N"/>
</dbReference>
<organism evidence="6 7">
    <name type="scientific">Amycolatopsis tucumanensis</name>
    <dbReference type="NCBI Taxonomy" id="401106"/>
    <lineage>
        <taxon>Bacteria</taxon>
        <taxon>Bacillati</taxon>
        <taxon>Actinomycetota</taxon>
        <taxon>Actinomycetes</taxon>
        <taxon>Pseudonocardiales</taxon>
        <taxon>Pseudonocardiaceae</taxon>
        <taxon>Amycolatopsis</taxon>
    </lineage>
</organism>
<dbReference type="Pfam" id="PF01614">
    <property type="entry name" value="IclR_C"/>
    <property type="match status" value="1"/>
</dbReference>
<dbReference type="InterPro" id="IPR029016">
    <property type="entry name" value="GAF-like_dom_sf"/>
</dbReference>
<keyword evidence="1" id="KW-0805">Transcription regulation</keyword>
<dbReference type="InterPro" id="IPR014757">
    <property type="entry name" value="Tscrpt_reg_IclR_C"/>
</dbReference>
<accession>A0ABP7J9Q5</accession>
<dbReference type="PANTHER" id="PTHR30136:SF24">
    <property type="entry name" value="HTH-TYPE TRANSCRIPTIONAL REPRESSOR ALLR"/>
    <property type="match status" value="1"/>
</dbReference>
<name>A0ABP7J9Q5_9PSEU</name>
<feature type="domain" description="IclR-ED" evidence="5">
    <location>
        <begin position="83"/>
        <end position="265"/>
    </location>
</feature>
<sequence>MSSDGRRAAAGARNQGHGLRRDIDLLEALASEEAQHAGGLGVVRLAHLVGREKSQVSRALKALAEEGIVERDPDTLEYRLGWRLFSLVARTVEDRLLRAAEPAMRSLSGELEETVHLCVLRDNQVLTLLSVSGHSFRVQGWEGRGVPAPCTSAGRVLLQDATPDDLYVRFGLRADLGDGCPRSEVRTLPDLWSRIQRGKRDGYAAVREEFEEDLVGVSAPVRDFRGRVVAALNVSAPKDRFGARLDEAGRITARAAGAVSEQLGWRMRPVPPASRRFT</sequence>
<dbReference type="PANTHER" id="PTHR30136">
    <property type="entry name" value="HELIX-TURN-HELIX TRANSCRIPTIONAL REGULATOR, ICLR FAMILY"/>
    <property type="match status" value="1"/>
</dbReference>
<evidence type="ECO:0000313" key="7">
    <source>
        <dbReference type="Proteomes" id="UP001501624"/>
    </source>
</evidence>
<dbReference type="RefSeq" id="WP_237335505.1">
    <property type="nucleotide sequence ID" value="NZ_BAABCM010000011.1"/>
</dbReference>
<dbReference type="InterPro" id="IPR050707">
    <property type="entry name" value="HTH_MetabolicPath_Reg"/>
</dbReference>
<dbReference type="PROSITE" id="PS51077">
    <property type="entry name" value="HTH_ICLR"/>
    <property type="match status" value="1"/>
</dbReference>
<evidence type="ECO:0000259" key="5">
    <source>
        <dbReference type="PROSITE" id="PS51078"/>
    </source>
</evidence>
<dbReference type="SUPFAM" id="SSF55781">
    <property type="entry name" value="GAF domain-like"/>
    <property type="match status" value="1"/>
</dbReference>
<evidence type="ECO:0000313" key="6">
    <source>
        <dbReference type="EMBL" id="GAA3837403.1"/>
    </source>
</evidence>
<dbReference type="InterPro" id="IPR036388">
    <property type="entry name" value="WH-like_DNA-bd_sf"/>
</dbReference>
<keyword evidence="2" id="KW-0238">DNA-binding</keyword>
<dbReference type="PROSITE" id="PS51078">
    <property type="entry name" value="ICLR_ED"/>
    <property type="match status" value="1"/>
</dbReference>
<dbReference type="EMBL" id="BAABCM010000011">
    <property type="protein sequence ID" value="GAA3837403.1"/>
    <property type="molecule type" value="Genomic_DNA"/>
</dbReference>
<comment type="caution">
    <text evidence="6">The sequence shown here is derived from an EMBL/GenBank/DDBJ whole genome shotgun (WGS) entry which is preliminary data.</text>
</comment>
<dbReference type="Pfam" id="PF09339">
    <property type="entry name" value="HTH_IclR"/>
    <property type="match status" value="1"/>
</dbReference>
<dbReference type="SUPFAM" id="SSF46785">
    <property type="entry name" value="Winged helix' DNA-binding domain"/>
    <property type="match status" value="1"/>
</dbReference>
<dbReference type="InterPro" id="IPR036390">
    <property type="entry name" value="WH_DNA-bd_sf"/>
</dbReference>
<feature type="domain" description="HTH iclR-type" evidence="4">
    <location>
        <begin position="16"/>
        <end position="82"/>
    </location>
</feature>
<evidence type="ECO:0000256" key="3">
    <source>
        <dbReference type="ARBA" id="ARBA00023163"/>
    </source>
</evidence>
<evidence type="ECO:0000256" key="2">
    <source>
        <dbReference type="ARBA" id="ARBA00023125"/>
    </source>
</evidence>
<dbReference type="Gene3D" id="1.10.10.10">
    <property type="entry name" value="Winged helix-like DNA-binding domain superfamily/Winged helix DNA-binding domain"/>
    <property type="match status" value="1"/>
</dbReference>
<dbReference type="SMART" id="SM00346">
    <property type="entry name" value="HTH_ICLR"/>
    <property type="match status" value="1"/>
</dbReference>
<dbReference type="Proteomes" id="UP001501624">
    <property type="component" value="Unassembled WGS sequence"/>
</dbReference>
<evidence type="ECO:0000259" key="4">
    <source>
        <dbReference type="PROSITE" id="PS51077"/>
    </source>
</evidence>
<reference evidence="7" key="1">
    <citation type="journal article" date="2019" name="Int. J. Syst. Evol. Microbiol.">
        <title>The Global Catalogue of Microorganisms (GCM) 10K type strain sequencing project: providing services to taxonomists for standard genome sequencing and annotation.</title>
        <authorList>
            <consortium name="The Broad Institute Genomics Platform"/>
            <consortium name="The Broad Institute Genome Sequencing Center for Infectious Disease"/>
            <person name="Wu L."/>
            <person name="Ma J."/>
        </authorList>
    </citation>
    <scope>NUCLEOTIDE SEQUENCE [LARGE SCALE GENOMIC DNA]</scope>
    <source>
        <strain evidence="7">JCM 17017</strain>
    </source>
</reference>
<dbReference type="Gene3D" id="3.30.450.40">
    <property type="match status" value="1"/>
</dbReference>
<keyword evidence="3" id="KW-0804">Transcription</keyword>
<evidence type="ECO:0000256" key="1">
    <source>
        <dbReference type="ARBA" id="ARBA00023015"/>
    </source>
</evidence>
<proteinExistence type="predicted"/>